<gene>
    <name evidence="1" type="ORF">C7Y72_03105</name>
</gene>
<accession>A0A2T4UHL0</accession>
<comment type="caution">
    <text evidence="1">The sequence shown here is derived from an EMBL/GenBank/DDBJ whole genome shotgun (WGS) entry which is preliminary data.</text>
</comment>
<dbReference type="EMBL" id="PYYB01000001">
    <property type="protein sequence ID" value="PTL58708.1"/>
    <property type="molecule type" value="Genomic_DNA"/>
</dbReference>
<dbReference type="AlphaFoldDB" id="A0A2T4UHL0"/>
<sequence length="292" mass="32152">MGEAMSTTNGTTAAAAQATLAERAAALSWYHTLDLPGGIETAGHFDTRPTVAKVPLPARLDGKRCLDVGTWDGFWAFEMERRGAASVTAIDLDDPSRWDWPPEARLRLDRDADRLAYLEQYKKDAAGFRLAKEALDSKVERIDCSVYDLDPAVHGTFDVVFLGSLLLHLRDPVSALSALRSVCSGEAIIADTIELLPSLLRPRTPSARLEGLDQSWWWQPNAAAFRRMVRSAGFDIVEQTGIYFLPIGASHPKPPVLSRATWRELLTAGGREKVVIRLKGIPHTAVRATPQR</sequence>
<evidence type="ECO:0008006" key="3">
    <source>
        <dbReference type="Google" id="ProtNLM"/>
    </source>
</evidence>
<name>A0A2T4UHL0_9ACTN</name>
<dbReference type="CDD" id="cd02440">
    <property type="entry name" value="AdoMet_MTases"/>
    <property type="match status" value="1"/>
</dbReference>
<evidence type="ECO:0000313" key="1">
    <source>
        <dbReference type="EMBL" id="PTL58708.1"/>
    </source>
</evidence>
<evidence type="ECO:0000313" key="2">
    <source>
        <dbReference type="Proteomes" id="UP000240739"/>
    </source>
</evidence>
<dbReference type="Gene3D" id="3.40.50.150">
    <property type="entry name" value="Vaccinia Virus protein VP39"/>
    <property type="match status" value="1"/>
</dbReference>
<organism evidence="1 2">
    <name type="scientific">Paraconexibacter algicola</name>
    <dbReference type="NCBI Taxonomy" id="2133960"/>
    <lineage>
        <taxon>Bacteria</taxon>
        <taxon>Bacillati</taxon>
        <taxon>Actinomycetota</taxon>
        <taxon>Thermoleophilia</taxon>
        <taxon>Solirubrobacterales</taxon>
        <taxon>Paraconexibacteraceae</taxon>
        <taxon>Paraconexibacter</taxon>
    </lineage>
</organism>
<dbReference type="Pfam" id="PF13489">
    <property type="entry name" value="Methyltransf_23"/>
    <property type="match status" value="1"/>
</dbReference>
<keyword evidence="2" id="KW-1185">Reference proteome</keyword>
<protein>
    <recommendedName>
        <fullName evidence="3">Methyltransferase domain-containing protein</fullName>
    </recommendedName>
</protein>
<dbReference type="SUPFAM" id="SSF53335">
    <property type="entry name" value="S-adenosyl-L-methionine-dependent methyltransferases"/>
    <property type="match status" value="1"/>
</dbReference>
<dbReference type="InterPro" id="IPR029063">
    <property type="entry name" value="SAM-dependent_MTases_sf"/>
</dbReference>
<proteinExistence type="predicted"/>
<reference evidence="1 2" key="1">
    <citation type="submission" date="2018-03" db="EMBL/GenBank/DDBJ databases">
        <title>Aquarubrobacter algicola gen. nov., sp. nov., a novel actinobacterium isolated from shallow eutrophic lake during the end of cyanobacterial harmful algal blooms.</title>
        <authorList>
            <person name="Chun S.J."/>
        </authorList>
    </citation>
    <scope>NUCLEOTIDE SEQUENCE [LARGE SCALE GENOMIC DNA]</scope>
    <source>
        <strain evidence="1 2">Seoho-28</strain>
    </source>
</reference>
<dbReference type="Proteomes" id="UP000240739">
    <property type="component" value="Unassembled WGS sequence"/>
</dbReference>